<evidence type="ECO:0000313" key="2">
    <source>
        <dbReference type="Proteomes" id="UP000261111"/>
    </source>
</evidence>
<dbReference type="RefSeq" id="WP_117441272.1">
    <property type="nucleotide sequence ID" value="NZ_QVIA01000034.1"/>
</dbReference>
<gene>
    <name evidence="1" type="ORF">DWX41_20775</name>
</gene>
<name>A0A3E2WET3_9FIRM</name>
<proteinExistence type="predicted"/>
<evidence type="ECO:0000313" key="1">
    <source>
        <dbReference type="EMBL" id="RGC24846.1"/>
    </source>
</evidence>
<sequence length="78" mass="9208">MRLKDFLENYEDASPQTQEAIDWIFDNIDLAKKITEKTKIMSEEEMERNMQRARTRNDITLLGLLILKQYLDINCPGS</sequence>
<comment type="caution">
    <text evidence="1">The sequence shown here is derived from an EMBL/GenBank/DDBJ whole genome shotgun (WGS) entry which is preliminary data.</text>
</comment>
<accession>A0A3E2WET3</accession>
<organism evidence="1 2">
    <name type="scientific">Hungatella hathewayi</name>
    <dbReference type="NCBI Taxonomy" id="154046"/>
    <lineage>
        <taxon>Bacteria</taxon>
        <taxon>Bacillati</taxon>
        <taxon>Bacillota</taxon>
        <taxon>Clostridia</taxon>
        <taxon>Lachnospirales</taxon>
        <taxon>Lachnospiraceae</taxon>
        <taxon>Hungatella</taxon>
    </lineage>
</organism>
<dbReference type="Proteomes" id="UP000261111">
    <property type="component" value="Unassembled WGS sequence"/>
</dbReference>
<dbReference type="EMBL" id="QVIA01000034">
    <property type="protein sequence ID" value="RGC24846.1"/>
    <property type="molecule type" value="Genomic_DNA"/>
</dbReference>
<reference evidence="1 2" key="1">
    <citation type="submission" date="2018-08" db="EMBL/GenBank/DDBJ databases">
        <title>A genome reference for cultivated species of the human gut microbiota.</title>
        <authorList>
            <person name="Zou Y."/>
            <person name="Xue W."/>
            <person name="Luo G."/>
        </authorList>
    </citation>
    <scope>NUCLEOTIDE SEQUENCE [LARGE SCALE GENOMIC DNA]</scope>
    <source>
        <strain evidence="1 2">AF19-21</strain>
    </source>
</reference>
<dbReference type="AlphaFoldDB" id="A0A3E2WET3"/>
<protein>
    <submittedName>
        <fullName evidence="1">Uncharacterized protein</fullName>
    </submittedName>
</protein>